<name>A0A2U1SPP8_METSR</name>
<organism evidence="7 9">
    <name type="scientific">Methylosinus sporium</name>
    <dbReference type="NCBI Taxonomy" id="428"/>
    <lineage>
        <taxon>Bacteria</taxon>
        <taxon>Pseudomonadati</taxon>
        <taxon>Pseudomonadota</taxon>
        <taxon>Alphaproteobacteria</taxon>
        <taxon>Hyphomicrobiales</taxon>
        <taxon>Methylocystaceae</taxon>
        <taxon>Methylosinus</taxon>
    </lineage>
</organism>
<dbReference type="GO" id="GO:0008610">
    <property type="term" value="P:lipid biosynthetic process"/>
    <property type="evidence" value="ECO:0007669"/>
    <property type="project" value="InterPro"/>
</dbReference>
<dbReference type="Pfam" id="PF04116">
    <property type="entry name" value="FA_hydroxylase"/>
    <property type="match status" value="1"/>
</dbReference>
<dbReference type="RefSeq" id="WP_108917511.1">
    <property type="nucleotide sequence ID" value="NZ_CP189553.1"/>
</dbReference>
<proteinExistence type="predicted"/>
<dbReference type="OrthoDB" id="8442060at2"/>
<dbReference type="Proteomes" id="UP000316781">
    <property type="component" value="Unassembled WGS sequence"/>
</dbReference>
<feature type="domain" description="Fatty acid hydroxylase" evidence="6">
    <location>
        <begin position="97"/>
        <end position="249"/>
    </location>
</feature>
<evidence type="ECO:0000256" key="2">
    <source>
        <dbReference type="ARBA" id="ARBA00022692"/>
    </source>
</evidence>
<keyword evidence="3 5" id="KW-1133">Transmembrane helix</keyword>
<dbReference type="InterPro" id="IPR006694">
    <property type="entry name" value="Fatty_acid_hydroxylase"/>
</dbReference>
<evidence type="ECO:0000256" key="4">
    <source>
        <dbReference type="ARBA" id="ARBA00023136"/>
    </source>
</evidence>
<dbReference type="Proteomes" id="UP000245137">
    <property type="component" value="Unassembled WGS sequence"/>
</dbReference>
<protein>
    <submittedName>
        <fullName evidence="7">Fatty acid hydroxylase</fullName>
    </submittedName>
    <submittedName>
        <fullName evidence="8">Sterol desaturase family protein</fullName>
    </submittedName>
</protein>
<keyword evidence="2 5" id="KW-0812">Transmembrane</keyword>
<keyword evidence="4 5" id="KW-0472">Membrane</keyword>
<dbReference type="PANTHER" id="PTHR11863">
    <property type="entry name" value="STEROL DESATURASE"/>
    <property type="match status" value="1"/>
</dbReference>
<gene>
    <name evidence="7" type="ORF">C5689_11985</name>
    <name evidence="8" type="ORF">FM996_15915</name>
</gene>
<dbReference type="EMBL" id="VJMF01000067">
    <property type="protein sequence ID" value="TRL30657.1"/>
    <property type="molecule type" value="Genomic_DNA"/>
</dbReference>
<dbReference type="EMBL" id="PUIV01000018">
    <property type="protein sequence ID" value="PWB93587.1"/>
    <property type="molecule type" value="Genomic_DNA"/>
</dbReference>
<comment type="subcellular location">
    <subcellularLocation>
        <location evidence="1">Membrane</location>
    </subcellularLocation>
</comment>
<evidence type="ECO:0000259" key="6">
    <source>
        <dbReference type="Pfam" id="PF04116"/>
    </source>
</evidence>
<dbReference type="AlphaFoldDB" id="A0A2U1SPP8"/>
<comment type="caution">
    <text evidence="7">The sequence shown here is derived from an EMBL/GenBank/DDBJ whole genome shotgun (WGS) entry which is preliminary data.</text>
</comment>
<feature type="transmembrane region" description="Helical" evidence="5">
    <location>
        <begin position="59"/>
        <end position="81"/>
    </location>
</feature>
<feature type="transmembrane region" description="Helical" evidence="5">
    <location>
        <begin position="87"/>
        <end position="106"/>
    </location>
</feature>
<feature type="transmembrane region" description="Helical" evidence="5">
    <location>
        <begin position="6"/>
        <end position="30"/>
    </location>
</feature>
<evidence type="ECO:0000256" key="3">
    <source>
        <dbReference type="ARBA" id="ARBA00022989"/>
    </source>
</evidence>
<keyword evidence="9" id="KW-1185">Reference proteome</keyword>
<evidence type="ECO:0000313" key="8">
    <source>
        <dbReference type="EMBL" id="TRL30657.1"/>
    </source>
</evidence>
<accession>A0A2U1SPP8</accession>
<reference evidence="8 10" key="3">
    <citation type="submission" date="2019-07" db="EMBL/GenBank/DDBJ databases">
        <title>Ln-dependent methylotrophs.</title>
        <authorList>
            <person name="Tani A."/>
        </authorList>
    </citation>
    <scope>NUCLEOTIDE SEQUENCE [LARGE SCALE GENOMIC DNA]</scope>
    <source>
        <strain evidence="8 10">SM89A</strain>
    </source>
</reference>
<evidence type="ECO:0000313" key="7">
    <source>
        <dbReference type="EMBL" id="PWB93587.1"/>
    </source>
</evidence>
<dbReference type="GO" id="GO:0005506">
    <property type="term" value="F:iron ion binding"/>
    <property type="evidence" value="ECO:0007669"/>
    <property type="project" value="InterPro"/>
</dbReference>
<reference evidence="7" key="2">
    <citation type="submission" date="2018-02" db="EMBL/GenBank/DDBJ databases">
        <authorList>
            <person name="Cohen D.B."/>
            <person name="Kent A.D."/>
        </authorList>
    </citation>
    <scope>NUCLEOTIDE SEQUENCE</scope>
    <source>
        <strain evidence="7">DSM 17706</strain>
    </source>
</reference>
<dbReference type="InterPro" id="IPR050307">
    <property type="entry name" value="Sterol_Desaturase_Related"/>
</dbReference>
<evidence type="ECO:0000256" key="5">
    <source>
        <dbReference type="SAM" id="Phobius"/>
    </source>
</evidence>
<evidence type="ECO:0000313" key="9">
    <source>
        <dbReference type="Proteomes" id="UP000245137"/>
    </source>
</evidence>
<evidence type="ECO:0000256" key="1">
    <source>
        <dbReference type="ARBA" id="ARBA00004370"/>
    </source>
</evidence>
<evidence type="ECO:0000313" key="10">
    <source>
        <dbReference type="Proteomes" id="UP000316781"/>
    </source>
</evidence>
<reference evidence="7 9" key="1">
    <citation type="journal article" date="2018" name="Appl. Microbiol. Biotechnol.">
        <title>Co-cultivation of the strictly anaerobic methanogen Methanosarcina barkeri with aerobic methanotrophs in an oxygen-limited membrane bioreactor.</title>
        <authorList>
            <person name="In 't Zandt M.H."/>
            <person name="van den Bosch T.J.M."/>
            <person name="Rijkers R."/>
            <person name="van Kessel M.A.H.J."/>
            <person name="Jetten M.S.M."/>
            <person name="Welte C.U."/>
        </authorList>
    </citation>
    <scope>NUCLEOTIDE SEQUENCE [LARGE SCALE GENOMIC DNA]</scope>
    <source>
        <strain evidence="7 9">DSM 17706</strain>
    </source>
</reference>
<dbReference type="GO" id="GO:0016491">
    <property type="term" value="F:oxidoreductase activity"/>
    <property type="evidence" value="ECO:0007669"/>
    <property type="project" value="InterPro"/>
</dbReference>
<dbReference type="GO" id="GO:0016020">
    <property type="term" value="C:membrane"/>
    <property type="evidence" value="ECO:0007669"/>
    <property type="project" value="UniProtKB-SubCell"/>
</dbReference>
<sequence length="268" mass="29722">MSLEPFGYIPLSLFAWAAQMIAFHGIGYAFEWCDSTGRLRRFKVRDLDRMSYRALLPRVLFNQTAILLPSMLAVEYLGLAFVGAPHLTWTALVLTMIGMLIGHDVVQYVAHRHLLHHPALMNRLGHALHHQTGASKAISACYQSSADFFFEIVLPYLLPLVLVGGGGASVAFHLWTTSLGALGGLYEHSGYDFGLAFRDPAATGWRKRLNAALDHLTTSMAHGYHHTRGNVSFSDGFGTPGICDTLFKTRWDLVPERVRRRERAAASA</sequence>